<dbReference type="EMBL" id="CP000733">
    <property type="protein sequence ID" value="ACI23164.1"/>
    <property type="molecule type" value="Genomic_DNA"/>
</dbReference>
<dbReference type="RefSeq" id="WP_010958095.1">
    <property type="nucleotide sequence ID" value="NC_009727.1"/>
</dbReference>
<organism evidence="1 2">
    <name type="scientific">Coxiella burnetii (strain Dugway 5J108-111)</name>
    <dbReference type="NCBI Taxonomy" id="434922"/>
    <lineage>
        <taxon>Bacteria</taxon>
        <taxon>Pseudomonadati</taxon>
        <taxon>Pseudomonadota</taxon>
        <taxon>Gammaproteobacteria</taxon>
        <taxon>Legionellales</taxon>
        <taxon>Coxiellaceae</taxon>
        <taxon>Coxiella</taxon>
    </lineage>
</organism>
<name>B5XHE4_COXBN</name>
<dbReference type="HOGENOM" id="CLU_3403039_0_0_6"/>
<protein>
    <submittedName>
        <fullName evidence="1">Uncharacterized protein</fullName>
    </submittedName>
</protein>
<gene>
    <name evidence="1" type="ORF">CBUD_1320a</name>
</gene>
<evidence type="ECO:0000313" key="1">
    <source>
        <dbReference type="EMBL" id="ACI23164.1"/>
    </source>
</evidence>
<sequence>MIIRHGEGHMGSNVYKQPYEEFPFLLKIIE</sequence>
<evidence type="ECO:0000313" key="2">
    <source>
        <dbReference type="Proteomes" id="UP000008555"/>
    </source>
</evidence>
<dbReference type="KEGG" id="cbd:CBUD_1320a"/>
<proteinExistence type="predicted"/>
<dbReference type="AlphaFoldDB" id="B5XHE4"/>
<accession>B5XHE4</accession>
<reference evidence="1 2" key="1">
    <citation type="journal article" date="2009" name="Infect. Immun.">
        <title>Comparative genomics reveal extensive transposon-mediated genomic plasticity and diversity among potential effector proteins within the genus Coxiella.</title>
        <authorList>
            <person name="Beare P.A."/>
            <person name="Unsworth N."/>
            <person name="Andoh M."/>
            <person name="Voth D.E."/>
            <person name="Omsland A."/>
            <person name="Gilk S.D."/>
            <person name="Williams K.P."/>
            <person name="Sobral B.W."/>
            <person name="Kupko J.J.III."/>
            <person name="Porcella S.F."/>
            <person name="Samuel J.E."/>
            <person name="Heinzen R.A."/>
        </authorList>
    </citation>
    <scope>NUCLEOTIDE SEQUENCE [LARGE SCALE GENOMIC DNA]</scope>
    <source>
        <strain evidence="1 2">Dugway 5J108-111</strain>
    </source>
</reference>
<dbReference type="Proteomes" id="UP000008555">
    <property type="component" value="Chromosome"/>
</dbReference>